<comment type="caution">
    <text evidence="6">The sequence shown here is derived from an EMBL/GenBank/DDBJ whole genome shotgun (WGS) entry which is preliminary data.</text>
</comment>
<evidence type="ECO:0000313" key="6">
    <source>
        <dbReference type="EMBL" id="MBB4065719.1"/>
    </source>
</evidence>
<dbReference type="PROSITE" id="PS51935">
    <property type="entry name" value="NLPC_P60"/>
    <property type="match status" value="1"/>
</dbReference>
<evidence type="ECO:0000256" key="1">
    <source>
        <dbReference type="ARBA" id="ARBA00007074"/>
    </source>
</evidence>
<keyword evidence="7" id="KW-1185">Reference proteome</keyword>
<dbReference type="InterPro" id="IPR011929">
    <property type="entry name" value="Phage_pept_NlpC/P60"/>
</dbReference>
<gene>
    <name evidence="6" type="ORF">GGR23_002926</name>
</gene>
<dbReference type="Proteomes" id="UP000528286">
    <property type="component" value="Unassembled WGS sequence"/>
</dbReference>
<dbReference type="InterPro" id="IPR000064">
    <property type="entry name" value="NLP_P60_dom"/>
</dbReference>
<keyword evidence="2" id="KW-0645">Protease</keyword>
<dbReference type="GO" id="GO:0008234">
    <property type="term" value="F:cysteine-type peptidase activity"/>
    <property type="evidence" value="ECO:0007669"/>
    <property type="project" value="UniProtKB-KW"/>
</dbReference>
<proteinExistence type="inferred from homology"/>
<evidence type="ECO:0000256" key="3">
    <source>
        <dbReference type="ARBA" id="ARBA00022801"/>
    </source>
</evidence>
<dbReference type="EMBL" id="JACIEZ010000005">
    <property type="protein sequence ID" value="MBB4065719.1"/>
    <property type="molecule type" value="Genomic_DNA"/>
</dbReference>
<keyword evidence="3" id="KW-0378">Hydrolase</keyword>
<reference evidence="6 7" key="1">
    <citation type="submission" date="2020-08" db="EMBL/GenBank/DDBJ databases">
        <title>Genomic Encyclopedia of Type Strains, Phase IV (KMG-IV): sequencing the most valuable type-strain genomes for metagenomic binning, comparative biology and taxonomic classification.</title>
        <authorList>
            <person name="Goeker M."/>
        </authorList>
    </citation>
    <scope>NUCLEOTIDE SEQUENCE [LARGE SCALE GENOMIC DNA]</scope>
    <source>
        <strain evidence="6 7">DSM 29853</strain>
    </source>
</reference>
<dbReference type="Pfam" id="PF00877">
    <property type="entry name" value="NLPC_P60"/>
    <property type="match status" value="1"/>
</dbReference>
<name>A0A7W6J6L3_9HYPH</name>
<evidence type="ECO:0000256" key="4">
    <source>
        <dbReference type="ARBA" id="ARBA00022807"/>
    </source>
</evidence>
<dbReference type="GO" id="GO:0006508">
    <property type="term" value="P:proteolysis"/>
    <property type="evidence" value="ECO:0007669"/>
    <property type="project" value="UniProtKB-KW"/>
</dbReference>
<evidence type="ECO:0000313" key="7">
    <source>
        <dbReference type="Proteomes" id="UP000528286"/>
    </source>
</evidence>
<sequence length="155" mass="17052">MTGRGAEALALAETFLGTPYRHQGSTRGIGCDCLGLVRGVWRALYGREPELPPPYRRDWALDAPGEPLIEAAERHFGPALAACARAPGDLLVFRWTAEGPATHAGILALPDEAGETFIHAYEQVAVTRSPLVPSWRRRIAGVFRFPMEPRQPWQP</sequence>
<keyword evidence="4" id="KW-0788">Thiol protease</keyword>
<dbReference type="SUPFAM" id="SSF54001">
    <property type="entry name" value="Cysteine proteinases"/>
    <property type="match status" value="1"/>
</dbReference>
<evidence type="ECO:0000256" key="2">
    <source>
        <dbReference type="ARBA" id="ARBA00022670"/>
    </source>
</evidence>
<organism evidence="6 7">
    <name type="scientific">Gellertiella hungarica</name>
    <dbReference type="NCBI Taxonomy" id="1572859"/>
    <lineage>
        <taxon>Bacteria</taxon>
        <taxon>Pseudomonadati</taxon>
        <taxon>Pseudomonadota</taxon>
        <taxon>Alphaproteobacteria</taxon>
        <taxon>Hyphomicrobiales</taxon>
        <taxon>Rhizobiaceae</taxon>
        <taxon>Gellertiella</taxon>
    </lineage>
</organism>
<feature type="domain" description="NlpC/P60" evidence="5">
    <location>
        <begin position="2"/>
        <end position="146"/>
    </location>
</feature>
<accession>A0A7W6J6L3</accession>
<comment type="similarity">
    <text evidence="1">Belongs to the peptidase C40 family.</text>
</comment>
<evidence type="ECO:0000259" key="5">
    <source>
        <dbReference type="PROSITE" id="PS51935"/>
    </source>
</evidence>
<dbReference type="Gene3D" id="3.90.1720.10">
    <property type="entry name" value="endopeptidase domain like (from Nostoc punctiforme)"/>
    <property type="match status" value="1"/>
</dbReference>
<dbReference type="NCBIfam" id="TIGR02219">
    <property type="entry name" value="phage_NlpC_fam"/>
    <property type="match status" value="1"/>
</dbReference>
<dbReference type="RefSeq" id="WP_183367005.1">
    <property type="nucleotide sequence ID" value="NZ_JACIEZ010000005.1"/>
</dbReference>
<dbReference type="InterPro" id="IPR038765">
    <property type="entry name" value="Papain-like_cys_pep_sf"/>
</dbReference>
<protein>
    <submittedName>
        <fullName evidence="6">NlpC/P60 family putative phage cell wall peptidase</fullName>
    </submittedName>
</protein>
<dbReference type="AlphaFoldDB" id="A0A7W6J6L3"/>